<dbReference type="InParanoid" id="A0A0G4FSI4"/>
<feature type="compositionally biased region" description="Pro residues" evidence="1">
    <location>
        <begin position="31"/>
        <end position="53"/>
    </location>
</feature>
<evidence type="ECO:0000313" key="4">
    <source>
        <dbReference type="Proteomes" id="UP000041254"/>
    </source>
</evidence>
<feature type="signal peptide" evidence="2">
    <location>
        <begin position="1"/>
        <end position="20"/>
    </location>
</feature>
<evidence type="ECO:0000256" key="1">
    <source>
        <dbReference type="SAM" id="MobiDB-lite"/>
    </source>
</evidence>
<sequence length="858" mass="92883">MGRLRVSVLVPLLLPIIARADPGRGSFLGPFMPPPPPDRPYQPPPPPPPPPIKGVPEPDGPKLRGPQKAKFDPSQYISHRERLERTGLPKKVPPGAWCSDEKMTAAVPMARNPAFEGKFPGGFHDAISDKRCVAHWVEDFYGPGRHALAASTTYDGCKTKKTVTDRYVYYVNVLRVHGPENNAIITCACPRTTNAQGDRRRLQSTNDNRPDPVGDGSGGCLATAKWEHKTTSKEAYEGSKKMPKFVKAAVTGHMLSAGVIGGTEFNTATTNDDDGMIFESTVNGAGEDVWPWPMECTAVCPEGRQSSNPRCVYHLILNGCPINKDVHFKVIKLQSGGGTEDSEAEIVFSLRPMMFKDYDRYTISCMMATFVTKPSVESICAWGRQPKSHFAQAAAMGPTAFAQFGSMRKLGATRTVERENPFSPLKPGSVLAAKRMLSTSKSVTEDPLDVVTKMLQDDAAAEDIAAFLNQIPPEERQQILTALAVANGDVSQISTFLNTVDEKDRAAVSAALLAAAFLGSNTLRYDSDKELGGKPIKEVSNEIVYDNWAVTWGRDFEDRETAVQVGNDYGYVGVGVGLEDRATSTNVGFGKAQVSVSTDESDIEGGVGVSYGAYGVRVDRDFDDAQTAVEVVARGVESGTNIDFSDRDYGQRVKVRDVEVAVRHDFDDVQDPSTDDDEELATEVFVGWRSVSVAVGADVNDTEYAVSVGTLGRQFSVLRDFDERETDFQGNWGDGWQLVLNGDFPDDDPEGSQEIFGQVGFGRLGKVYAQIGAGVGDDGVPQGSAEVETSSVGVGVDFIDDGGDRLFLYSITVGKFTYVWESEILPDNILVPDFAAILGIEDISEIASDILGVTVPST</sequence>
<organism evidence="3 4">
    <name type="scientific">Vitrella brassicaformis (strain CCMP3155)</name>
    <dbReference type="NCBI Taxonomy" id="1169540"/>
    <lineage>
        <taxon>Eukaryota</taxon>
        <taxon>Sar</taxon>
        <taxon>Alveolata</taxon>
        <taxon>Colpodellida</taxon>
        <taxon>Vitrellaceae</taxon>
        <taxon>Vitrella</taxon>
    </lineage>
</organism>
<dbReference type="OMA" id="ESICAWG"/>
<feature type="chain" id="PRO_5005189003" description="ZP domain-containing protein" evidence="2">
    <location>
        <begin position="21"/>
        <end position="858"/>
    </location>
</feature>
<feature type="region of interest" description="Disordered" evidence="1">
    <location>
        <begin position="24"/>
        <end position="95"/>
    </location>
</feature>
<proteinExistence type="predicted"/>
<dbReference type="PhylomeDB" id="A0A0G4FSI4"/>
<gene>
    <name evidence="3" type="ORF">Vbra_16085</name>
</gene>
<dbReference type="Proteomes" id="UP000041254">
    <property type="component" value="Unassembled WGS sequence"/>
</dbReference>
<keyword evidence="2" id="KW-0732">Signal</keyword>
<dbReference type="AlphaFoldDB" id="A0A0G4FSI4"/>
<accession>A0A0G4FSI4</accession>
<evidence type="ECO:0000256" key="2">
    <source>
        <dbReference type="SAM" id="SignalP"/>
    </source>
</evidence>
<dbReference type="VEuPathDB" id="CryptoDB:Vbra_16085"/>
<protein>
    <recommendedName>
        <fullName evidence="5">ZP domain-containing protein</fullName>
    </recommendedName>
</protein>
<evidence type="ECO:0000313" key="3">
    <source>
        <dbReference type="EMBL" id="CEM17661.1"/>
    </source>
</evidence>
<reference evidence="3 4" key="1">
    <citation type="submission" date="2014-11" db="EMBL/GenBank/DDBJ databases">
        <authorList>
            <person name="Zhu J."/>
            <person name="Qi W."/>
            <person name="Song R."/>
        </authorList>
    </citation>
    <scope>NUCLEOTIDE SEQUENCE [LARGE SCALE GENOMIC DNA]</scope>
</reference>
<evidence type="ECO:0008006" key="5">
    <source>
        <dbReference type="Google" id="ProtNLM"/>
    </source>
</evidence>
<feature type="compositionally biased region" description="Basic and acidic residues" evidence="1">
    <location>
        <begin position="78"/>
        <end position="87"/>
    </location>
</feature>
<feature type="region of interest" description="Disordered" evidence="1">
    <location>
        <begin position="195"/>
        <end position="220"/>
    </location>
</feature>
<keyword evidence="4" id="KW-1185">Reference proteome</keyword>
<dbReference type="EMBL" id="CDMY01000493">
    <property type="protein sequence ID" value="CEM17661.1"/>
    <property type="molecule type" value="Genomic_DNA"/>
</dbReference>
<name>A0A0G4FSI4_VITBC</name>